<dbReference type="EMBL" id="SGWV01000011">
    <property type="protein sequence ID" value="RZS52329.1"/>
    <property type="molecule type" value="Genomic_DNA"/>
</dbReference>
<dbReference type="PANTHER" id="PTHR33121:SF70">
    <property type="entry name" value="SIGNALING PROTEIN YKOW"/>
    <property type="match status" value="1"/>
</dbReference>
<dbReference type="Proteomes" id="UP000293433">
    <property type="component" value="Unassembled WGS sequence"/>
</dbReference>
<dbReference type="Pfam" id="PF00563">
    <property type="entry name" value="EAL"/>
    <property type="match status" value="2"/>
</dbReference>
<dbReference type="SUPFAM" id="SSF55073">
    <property type="entry name" value="Nucleotide cyclase"/>
    <property type="match status" value="1"/>
</dbReference>
<evidence type="ECO:0000256" key="1">
    <source>
        <dbReference type="SAM" id="MobiDB-lite"/>
    </source>
</evidence>
<sequence>MKTLRIVILDDGGDMPALLRSGQLPGIDLRQLEGLSGHDVAALLREHSMPAPFVDTNLDSLSGPPSDFAHSDLEQELRSALQTQTGQAVALLLGHGEPGHDSPLQAAGGGLPFERLNASLMRALRRHELEAALAESDTRLRRMGLSDRQTGLPSRELFLDRLEQATASVMRGGNAFATLVIGFEWPQGSTDTLSPSGADTLIEALARRLQRLGRRSDSYARIGGHTFAALLLGNNSVAGSTAMAQKITEQLARPVMVDGRSLDPKVRVGIALCPQHGTDARSVMLHAQAAMEQAQHSRREVAVYDARLGLRAGAGLAGGASAPTMLRADAIRPPPTEEAMAAQLSHAIGHDELGLVFQPVVNLHPGADGSLDWTLRRLEALTRWHSASWGPIAPSTFIPIAEHHALIAQLTDRMLDRALKAAAPWREQGLVPALSINVSARLLDDPDLPERLQTLLQSHQWPADALMLELPATALSQPGTVAQDVIHRLDRLGVRLIVDDLGSGLSAYLSLAELGAFAELKVDLRSLGRSPGHTAPAPSPERMHGGLGGHTPDRGAAVLSSLLTLGAGLGAQVVVSGVEDAETAAWLLKVGCHAAQGYAWSRPLPPEQVKGWCAAQAATRGLKH</sequence>
<dbReference type="InterPro" id="IPR029787">
    <property type="entry name" value="Nucleotide_cyclase"/>
</dbReference>
<organism evidence="4 5">
    <name type="scientific">Sphaerotilus mobilis</name>
    <dbReference type="NCBI Taxonomy" id="47994"/>
    <lineage>
        <taxon>Bacteria</taxon>
        <taxon>Pseudomonadati</taxon>
        <taxon>Pseudomonadota</taxon>
        <taxon>Betaproteobacteria</taxon>
        <taxon>Burkholderiales</taxon>
        <taxon>Sphaerotilaceae</taxon>
        <taxon>Sphaerotilus</taxon>
    </lineage>
</organism>
<dbReference type="CDD" id="cd01949">
    <property type="entry name" value="GGDEF"/>
    <property type="match status" value="1"/>
</dbReference>
<dbReference type="AlphaFoldDB" id="A0A4Q7LGG8"/>
<comment type="caution">
    <text evidence="4">The sequence shown here is derived from an EMBL/GenBank/DDBJ whole genome shotgun (WGS) entry which is preliminary data.</text>
</comment>
<dbReference type="Pfam" id="PF00990">
    <property type="entry name" value="GGDEF"/>
    <property type="match status" value="1"/>
</dbReference>
<evidence type="ECO:0000313" key="4">
    <source>
        <dbReference type="EMBL" id="RZS52329.1"/>
    </source>
</evidence>
<proteinExistence type="predicted"/>
<dbReference type="GO" id="GO:0071111">
    <property type="term" value="F:cyclic-guanylate-specific phosphodiesterase activity"/>
    <property type="evidence" value="ECO:0007669"/>
    <property type="project" value="InterPro"/>
</dbReference>
<dbReference type="NCBIfam" id="TIGR00254">
    <property type="entry name" value="GGDEF"/>
    <property type="match status" value="1"/>
</dbReference>
<feature type="region of interest" description="Disordered" evidence="1">
    <location>
        <begin position="529"/>
        <end position="548"/>
    </location>
</feature>
<dbReference type="PROSITE" id="PS50883">
    <property type="entry name" value="EAL"/>
    <property type="match status" value="1"/>
</dbReference>
<feature type="domain" description="EAL" evidence="2">
    <location>
        <begin position="337"/>
        <end position="617"/>
    </location>
</feature>
<name>A0A4Q7LGG8_9BURK</name>
<dbReference type="RefSeq" id="WP_130483312.1">
    <property type="nucleotide sequence ID" value="NZ_SGWV01000011.1"/>
</dbReference>
<dbReference type="CDD" id="cd01948">
    <property type="entry name" value="EAL"/>
    <property type="match status" value="1"/>
</dbReference>
<dbReference type="InterPro" id="IPR035919">
    <property type="entry name" value="EAL_sf"/>
</dbReference>
<evidence type="ECO:0000313" key="5">
    <source>
        <dbReference type="Proteomes" id="UP000293433"/>
    </source>
</evidence>
<dbReference type="InterPro" id="IPR001633">
    <property type="entry name" value="EAL_dom"/>
</dbReference>
<dbReference type="PROSITE" id="PS50887">
    <property type="entry name" value="GGDEF"/>
    <property type="match status" value="1"/>
</dbReference>
<dbReference type="OrthoDB" id="23692at2"/>
<feature type="domain" description="GGDEF" evidence="3">
    <location>
        <begin position="174"/>
        <end position="306"/>
    </location>
</feature>
<evidence type="ECO:0000259" key="2">
    <source>
        <dbReference type="PROSITE" id="PS50883"/>
    </source>
</evidence>
<accession>A0A4Q7LGG8</accession>
<evidence type="ECO:0000259" key="3">
    <source>
        <dbReference type="PROSITE" id="PS50887"/>
    </source>
</evidence>
<protein>
    <submittedName>
        <fullName evidence="4">Diguanylate cyclase (GGDEF)-like protein</fullName>
    </submittedName>
</protein>
<dbReference type="InterPro" id="IPR050706">
    <property type="entry name" value="Cyclic-di-GMP_PDE-like"/>
</dbReference>
<gene>
    <name evidence="4" type="ORF">EV685_3522</name>
</gene>
<dbReference type="PANTHER" id="PTHR33121">
    <property type="entry name" value="CYCLIC DI-GMP PHOSPHODIESTERASE PDEF"/>
    <property type="match status" value="1"/>
</dbReference>
<dbReference type="SMART" id="SM00052">
    <property type="entry name" value="EAL"/>
    <property type="match status" value="1"/>
</dbReference>
<dbReference type="Gene3D" id="3.30.70.270">
    <property type="match status" value="1"/>
</dbReference>
<dbReference type="SUPFAM" id="SSF141868">
    <property type="entry name" value="EAL domain-like"/>
    <property type="match status" value="1"/>
</dbReference>
<dbReference type="SMART" id="SM00267">
    <property type="entry name" value="GGDEF"/>
    <property type="match status" value="1"/>
</dbReference>
<keyword evidence="5" id="KW-1185">Reference proteome</keyword>
<reference evidence="4 5" key="1">
    <citation type="submission" date="2019-02" db="EMBL/GenBank/DDBJ databases">
        <title>Genomic Encyclopedia of Type Strains, Phase IV (KMG-IV): sequencing the most valuable type-strain genomes for metagenomic binning, comparative biology and taxonomic classification.</title>
        <authorList>
            <person name="Goeker M."/>
        </authorList>
    </citation>
    <scope>NUCLEOTIDE SEQUENCE [LARGE SCALE GENOMIC DNA]</scope>
    <source>
        <strain evidence="4 5">DSM 10617</strain>
    </source>
</reference>
<dbReference type="InterPro" id="IPR043128">
    <property type="entry name" value="Rev_trsase/Diguanyl_cyclase"/>
</dbReference>
<dbReference type="Gene3D" id="3.20.20.450">
    <property type="entry name" value="EAL domain"/>
    <property type="match status" value="1"/>
</dbReference>
<dbReference type="InterPro" id="IPR000160">
    <property type="entry name" value="GGDEF_dom"/>
</dbReference>